<evidence type="ECO:0000256" key="3">
    <source>
        <dbReference type="PIRNR" id="PIRNR036492"/>
    </source>
</evidence>
<dbReference type="Gene3D" id="3.40.309.10">
    <property type="entry name" value="Aldehyde Dehydrogenase, Chain A, domain 2"/>
    <property type="match status" value="1"/>
</dbReference>
<accession>A0ABP9U8C0</accession>
<dbReference type="InterPro" id="IPR016161">
    <property type="entry name" value="Ald_DH/histidinol_DH"/>
</dbReference>
<evidence type="ECO:0000256" key="1">
    <source>
        <dbReference type="ARBA" id="ARBA00009986"/>
    </source>
</evidence>
<dbReference type="PANTHER" id="PTHR43570">
    <property type="entry name" value="ALDEHYDE DEHYDROGENASE"/>
    <property type="match status" value="1"/>
</dbReference>
<sequence length="455" mass="52577">MTILELFQAQQNYVKTHQEPDVLRLKEQLIMLRSNMIKHEQDLYDAFQSDFHKSQQEVYLTEYAIALNELNWFIKKLNKIYRTKSYYDPLWIINQKTFTRRQGYGTTIIYSPYNYPFNLSMVPLIGSIAMNNTVILKPASYTKAVTQVMKTIIEETFSPEQCCIVDETWSEHLYDELYSLDPDLVFFTGSEAVGRKIYENYSSKLIPVVLELGGKCPVIVDDTFDVNITAKRLVWGKMVNNGQTCVAPDYVIVQESVKQQLIEALIQEFNTQYPAARQGEDIAYSVNKKSLAKFNELLQGQNIVAQLKTNDNQLGFTIVDVTKEQLDSDLMQTEIFGPILPICTFKTKEDILNIVQRNNYPLASYAFTTDKEFFNWLFWNIKTGAFVQNDVLVHCDKMSPFGGIKNSGVGQYHKWNSVTTFSQLKPMVKASRIDVPARYAPYTSDKLHFLKKFYK</sequence>
<dbReference type="SUPFAM" id="SSF53720">
    <property type="entry name" value="ALDH-like"/>
    <property type="match status" value="1"/>
</dbReference>
<evidence type="ECO:0000256" key="2">
    <source>
        <dbReference type="ARBA" id="ARBA00023002"/>
    </source>
</evidence>
<feature type="domain" description="Aldehyde dehydrogenase" evidence="4">
    <location>
        <begin position="30"/>
        <end position="425"/>
    </location>
</feature>
<protein>
    <recommendedName>
        <fullName evidence="3">Aldehyde dehydrogenase</fullName>
    </recommendedName>
</protein>
<dbReference type="EMBL" id="BAABQM010000001">
    <property type="protein sequence ID" value="GAA5414317.1"/>
    <property type="molecule type" value="Genomic_DNA"/>
</dbReference>
<keyword evidence="6" id="KW-1185">Reference proteome</keyword>
<dbReference type="InterPro" id="IPR012394">
    <property type="entry name" value="Aldehyde_DH_NAD(P)"/>
</dbReference>
<dbReference type="RefSeq" id="WP_353289483.1">
    <property type="nucleotide sequence ID" value="NZ_BAABQM010000001.1"/>
</dbReference>
<dbReference type="Gene3D" id="3.40.605.10">
    <property type="entry name" value="Aldehyde Dehydrogenase, Chain A, domain 1"/>
    <property type="match status" value="1"/>
</dbReference>
<comment type="similarity">
    <text evidence="1 3">Belongs to the aldehyde dehydrogenase family.</text>
</comment>
<dbReference type="InterPro" id="IPR016163">
    <property type="entry name" value="Ald_DH_C"/>
</dbReference>
<gene>
    <name evidence="5" type="ORF">UREOM_0280</name>
</gene>
<reference evidence="5" key="1">
    <citation type="submission" date="2024-02" db="EMBL/GenBank/DDBJ databases">
        <title>Draft genome sequence of new strains in genus Ureaplasma.</title>
        <authorList>
            <person name="Nakajima Y."/>
            <person name="Segawa T."/>
        </authorList>
    </citation>
    <scope>NUCLEOTIDE SEQUENCE [LARGE SCALE GENOMIC DNA]</scope>
    <source>
        <strain evidence="5">OM1</strain>
    </source>
</reference>
<dbReference type="Proteomes" id="UP001449582">
    <property type="component" value="Unassembled WGS sequence"/>
</dbReference>
<comment type="caution">
    <text evidence="5">The sequence shown here is derived from an EMBL/GenBank/DDBJ whole genome shotgun (WGS) entry which is preliminary data.</text>
</comment>
<name>A0ABP9U8C0_9BACT</name>
<dbReference type="PANTHER" id="PTHR43570:SF16">
    <property type="entry name" value="ALDEHYDE DEHYDROGENASE TYPE III, ISOFORM Q"/>
    <property type="match status" value="1"/>
</dbReference>
<evidence type="ECO:0000313" key="6">
    <source>
        <dbReference type="Proteomes" id="UP001449582"/>
    </source>
</evidence>
<keyword evidence="2 3" id="KW-0560">Oxidoreductase</keyword>
<dbReference type="PIRSF" id="PIRSF036492">
    <property type="entry name" value="ALDH"/>
    <property type="match status" value="1"/>
</dbReference>
<dbReference type="InterPro" id="IPR015590">
    <property type="entry name" value="Aldehyde_DH_dom"/>
</dbReference>
<dbReference type="Pfam" id="PF00171">
    <property type="entry name" value="Aldedh"/>
    <property type="match status" value="1"/>
</dbReference>
<evidence type="ECO:0000259" key="4">
    <source>
        <dbReference type="Pfam" id="PF00171"/>
    </source>
</evidence>
<dbReference type="InterPro" id="IPR016162">
    <property type="entry name" value="Ald_DH_N"/>
</dbReference>
<proteinExistence type="inferred from homology"/>
<evidence type="ECO:0000313" key="5">
    <source>
        <dbReference type="EMBL" id="GAA5414317.1"/>
    </source>
</evidence>
<organism evidence="5 6">
    <name type="scientific">Ureaplasma ceti</name>
    <dbReference type="NCBI Taxonomy" id="3119530"/>
    <lineage>
        <taxon>Bacteria</taxon>
        <taxon>Bacillati</taxon>
        <taxon>Mycoplasmatota</taxon>
        <taxon>Mycoplasmoidales</taxon>
        <taxon>Mycoplasmoidaceae</taxon>
        <taxon>Ureaplasma</taxon>
    </lineage>
</organism>